<evidence type="ECO:0000313" key="3">
    <source>
        <dbReference type="Proteomes" id="UP000733379"/>
    </source>
</evidence>
<keyword evidence="3" id="KW-1185">Reference proteome</keyword>
<feature type="domain" description="SAF" evidence="1">
    <location>
        <begin position="65"/>
        <end position="127"/>
    </location>
</feature>
<gene>
    <name evidence="2" type="ORF">KO481_08090</name>
</gene>
<organism evidence="2 3">
    <name type="scientific">Nocardia albiluteola</name>
    <dbReference type="NCBI Taxonomy" id="2842303"/>
    <lineage>
        <taxon>Bacteria</taxon>
        <taxon>Bacillati</taxon>
        <taxon>Actinomycetota</taxon>
        <taxon>Actinomycetes</taxon>
        <taxon>Mycobacteriales</taxon>
        <taxon>Nocardiaceae</taxon>
        <taxon>Nocardia</taxon>
    </lineage>
</organism>
<protein>
    <submittedName>
        <fullName evidence="2">SAF domain-containing protein</fullName>
    </submittedName>
</protein>
<dbReference type="InterPro" id="IPR013974">
    <property type="entry name" value="SAF"/>
</dbReference>
<proteinExistence type="predicted"/>
<dbReference type="SMART" id="SM00858">
    <property type="entry name" value="SAF"/>
    <property type="match status" value="1"/>
</dbReference>
<reference evidence="2 3" key="1">
    <citation type="submission" date="2021-06" db="EMBL/GenBank/DDBJ databases">
        <title>Actinomycetes sequencing.</title>
        <authorList>
            <person name="Shan Q."/>
        </authorList>
    </citation>
    <scope>NUCLEOTIDE SEQUENCE [LARGE SCALE GENOMIC DNA]</scope>
    <source>
        <strain evidence="2 3">NEAU-G5</strain>
    </source>
</reference>
<evidence type="ECO:0000313" key="2">
    <source>
        <dbReference type="EMBL" id="MBU3061482.1"/>
    </source>
</evidence>
<sequence>MPSIHRLGADRGGDRDLGRAPRWEALLDRRPAWADAVLARRILAAALTALAGYLLLRGDPASHRIPAVVAAHDLAPGQTIVAADLRRAEFAAGALPAGALHELAPLEGATLTTAMRAGEIFTDVRIVGPRLAAAATGVAGARIVPIRLADNAVADILRSGDRVDVVAADPESAVSSPQPLAVGAVVVSVPGGEKSGRERASPDRSGAASERIVLIALDSAHATTVAAASLRTALTVVFQ</sequence>
<dbReference type="Proteomes" id="UP000733379">
    <property type="component" value="Unassembled WGS sequence"/>
</dbReference>
<dbReference type="CDD" id="cd11614">
    <property type="entry name" value="SAF_CpaB_FlgA_like"/>
    <property type="match status" value="1"/>
</dbReference>
<dbReference type="Pfam" id="PF08666">
    <property type="entry name" value="SAF"/>
    <property type="match status" value="1"/>
</dbReference>
<evidence type="ECO:0000259" key="1">
    <source>
        <dbReference type="SMART" id="SM00858"/>
    </source>
</evidence>
<dbReference type="Gene3D" id="3.90.1210.10">
    <property type="entry name" value="Antifreeze-like/N-acetylneuraminic acid synthase C-terminal domain"/>
    <property type="match status" value="1"/>
</dbReference>
<name>A0ABS6ATX2_9NOCA</name>
<comment type="caution">
    <text evidence="2">The sequence shown here is derived from an EMBL/GenBank/DDBJ whole genome shotgun (WGS) entry which is preliminary data.</text>
</comment>
<dbReference type="EMBL" id="JAHKNI010000002">
    <property type="protein sequence ID" value="MBU3061482.1"/>
    <property type="molecule type" value="Genomic_DNA"/>
</dbReference>
<accession>A0ABS6ATX2</accession>